<feature type="compositionally biased region" description="Acidic residues" evidence="1">
    <location>
        <begin position="149"/>
        <end position="158"/>
    </location>
</feature>
<protein>
    <submittedName>
        <fullName evidence="2">Uncharacterized protein</fullName>
    </submittedName>
</protein>
<proteinExistence type="predicted"/>
<reference evidence="2 3" key="1">
    <citation type="submission" date="2020-07" db="EMBL/GenBank/DDBJ databases">
        <title>Comparative genomics of pyrophilous fungi reveals a link between fire events and developmental genes.</title>
        <authorList>
            <consortium name="DOE Joint Genome Institute"/>
            <person name="Steindorff A.S."/>
            <person name="Carver A."/>
            <person name="Calhoun S."/>
            <person name="Stillman K."/>
            <person name="Liu H."/>
            <person name="Lipzen A."/>
            <person name="Pangilinan J."/>
            <person name="Labutti K."/>
            <person name="Bruns T.D."/>
            <person name="Grigoriev I.V."/>
        </authorList>
    </citation>
    <scope>NUCLEOTIDE SEQUENCE [LARGE SCALE GENOMIC DNA]</scope>
    <source>
        <strain evidence="2 3">CBS 144469</strain>
    </source>
</reference>
<gene>
    <name evidence="2" type="ORF">DFP72DRAFT_862855</name>
</gene>
<name>A0A8H6LU47_9AGAR</name>
<accession>A0A8H6LU47</accession>
<keyword evidence="3" id="KW-1185">Reference proteome</keyword>
<feature type="region of interest" description="Disordered" evidence="1">
    <location>
        <begin position="1"/>
        <end position="207"/>
    </location>
</feature>
<sequence>MPLPLRQLLAIPEGGEGGPMDGGEVMQRDGGEGELMDGGEGELMDVGEGEPMDGEPMEGQSSEEPEEPMNNSLGRHLLTADGLTGVGVASSSQAHPSGTQVATQSIQHPQFSSVQRVAGLSNSHHKGKRPASSTQLQLPIPSRQLLAVPEEEEQEGEPMEGQLSEVPMNNILDRRLPTVDGLTGPGVLPSSVRDVMKQKEKNARSST</sequence>
<feature type="compositionally biased region" description="Acidic residues" evidence="1">
    <location>
        <begin position="32"/>
        <end position="67"/>
    </location>
</feature>
<dbReference type="Proteomes" id="UP000521943">
    <property type="component" value="Unassembled WGS sequence"/>
</dbReference>
<dbReference type="AlphaFoldDB" id="A0A8H6LU47"/>
<comment type="caution">
    <text evidence="2">The sequence shown here is derived from an EMBL/GenBank/DDBJ whole genome shotgun (WGS) entry which is preliminary data.</text>
</comment>
<evidence type="ECO:0000313" key="2">
    <source>
        <dbReference type="EMBL" id="KAF6741201.1"/>
    </source>
</evidence>
<evidence type="ECO:0000313" key="3">
    <source>
        <dbReference type="Proteomes" id="UP000521943"/>
    </source>
</evidence>
<evidence type="ECO:0000256" key="1">
    <source>
        <dbReference type="SAM" id="MobiDB-lite"/>
    </source>
</evidence>
<organism evidence="2 3">
    <name type="scientific">Ephemerocybe angulata</name>
    <dbReference type="NCBI Taxonomy" id="980116"/>
    <lineage>
        <taxon>Eukaryota</taxon>
        <taxon>Fungi</taxon>
        <taxon>Dikarya</taxon>
        <taxon>Basidiomycota</taxon>
        <taxon>Agaricomycotina</taxon>
        <taxon>Agaricomycetes</taxon>
        <taxon>Agaricomycetidae</taxon>
        <taxon>Agaricales</taxon>
        <taxon>Agaricineae</taxon>
        <taxon>Psathyrellaceae</taxon>
        <taxon>Ephemerocybe</taxon>
    </lineage>
</organism>
<dbReference type="EMBL" id="JACGCI010000275">
    <property type="protein sequence ID" value="KAF6741201.1"/>
    <property type="molecule type" value="Genomic_DNA"/>
</dbReference>
<feature type="compositionally biased region" description="Basic and acidic residues" evidence="1">
    <location>
        <begin position="194"/>
        <end position="207"/>
    </location>
</feature>
<feature type="compositionally biased region" description="Polar residues" evidence="1">
    <location>
        <begin position="89"/>
        <end position="115"/>
    </location>
</feature>